<dbReference type="InterPro" id="IPR002641">
    <property type="entry name" value="PNPLA_dom"/>
</dbReference>
<feature type="active site" description="Proton acceptor" evidence="5">
    <location>
        <position position="405"/>
    </location>
</feature>
<evidence type="ECO:0000256" key="2">
    <source>
        <dbReference type="ARBA" id="ARBA00022801"/>
    </source>
</evidence>
<protein>
    <recommendedName>
        <fullName evidence="7">PNPLA domain-containing protein</fullName>
    </recommendedName>
</protein>
<evidence type="ECO:0000256" key="6">
    <source>
        <dbReference type="SAM" id="MobiDB-lite"/>
    </source>
</evidence>
<dbReference type="RefSeq" id="XP_007678309.1">
    <property type="nucleotide sequence ID" value="XM_007680119.1"/>
</dbReference>
<dbReference type="PROSITE" id="PS51635">
    <property type="entry name" value="PNPLA"/>
    <property type="match status" value="1"/>
</dbReference>
<evidence type="ECO:0000256" key="3">
    <source>
        <dbReference type="ARBA" id="ARBA00022963"/>
    </source>
</evidence>
<name>M2MSF1_BAUPA</name>
<dbReference type="GO" id="GO:0006642">
    <property type="term" value="P:triglyceride mobilization"/>
    <property type="evidence" value="ECO:0007669"/>
    <property type="project" value="EnsemblFungi"/>
</dbReference>
<dbReference type="Proteomes" id="UP000011761">
    <property type="component" value="Unassembled WGS sequence"/>
</dbReference>
<reference evidence="8 9" key="1">
    <citation type="journal article" date="2012" name="PLoS Pathog.">
        <title>Diverse lifestyles and strategies of plant pathogenesis encoded in the genomes of eighteen Dothideomycetes fungi.</title>
        <authorList>
            <person name="Ohm R.A."/>
            <person name="Feau N."/>
            <person name="Henrissat B."/>
            <person name="Schoch C.L."/>
            <person name="Horwitz B.A."/>
            <person name="Barry K.W."/>
            <person name="Condon B.J."/>
            <person name="Copeland A.C."/>
            <person name="Dhillon B."/>
            <person name="Glaser F."/>
            <person name="Hesse C.N."/>
            <person name="Kosti I."/>
            <person name="LaButti K."/>
            <person name="Lindquist E.A."/>
            <person name="Lucas S."/>
            <person name="Salamov A.A."/>
            <person name="Bradshaw R.E."/>
            <person name="Ciuffetti L."/>
            <person name="Hamelin R.C."/>
            <person name="Kema G.H.J."/>
            <person name="Lawrence C."/>
            <person name="Scott J.A."/>
            <person name="Spatafora J.W."/>
            <person name="Turgeon B.G."/>
            <person name="de Wit P.J.G.M."/>
            <person name="Zhong S."/>
            <person name="Goodwin S.B."/>
            <person name="Grigoriev I.V."/>
        </authorList>
    </citation>
    <scope>NUCLEOTIDE SEQUENCE [LARGE SCALE GENOMIC DNA]</scope>
    <source>
        <strain evidence="8 9">UAMH 10762</strain>
    </source>
</reference>
<evidence type="ECO:0000256" key="5">
    <source>
        <dbReference type="PROSITE-ProRule" id="PRU01161"/>
    </source>
</evidence>
<feature type="region of interest" description="Disordered" evidence="6">
    <location>
        <begin position="18"/>
        <end position="37"/>
    </location>
</feature>
<dbReference type="GO" id="GO:0016042">
    <property type="term" value="P:lipid catabolic process"/>
    <property type="evidence" value="ECO:0007669"/>
    <property type="project" value="UniProtKB-UniRule"/>
</dbReference>
<evidence type="ECO:0000256" key="4">
    <source>
        <dbReference type="ARBA" id="ARBA00023098"/>
    </source>
</evidence>
<feature type="active site" description="Nucleophile" evidence="5">
    <location>
        <position position="254"/>
    </location>
</feature>
<dbReference type="Pfam" id="PF01734">
    <property type="entry name" value="Patatin"/>
    <property type="match status" value="1"/>
</dbReference>
<dbReference type="eggNOG" id="KOG2214">
    <property type="taxonomic scope" value="Eukaryota"/>
</dbReference>
<evidence type="ECO:0000256" key="1">
    <source>
        <dbReference type="ARBA" id="ARBA00002682"/>
    </source>
</evidence>
<dbReference type="STRING" id="717646.M2MSF1"/>
<keyword evidence="9" id="KW-1185">Reference proteome</keyword>
<comment type="function">
    <text evidence="1">Probable lipid hydrolase.</text>
</comment>
<feature type="non-terminal residue" evidence="8">
    <location>
        <position position="556"/>
    </location>
</feature>
<dbReference type="GeneID" id="19107191"/>
<proteinExistence type="predicted"/>
<dbReference type="KEGG" id="bcom:BAUCODRAFT_111313"/>
<evidence type="ECO:0000313" key="8">
    <source>
        <dbReference type="EMBL" id="EMC94433.1"/>
    </source>
</evidence>
<dbReference type="InterPro" id="IPR016035">
    <property type="entry name" value="Acyl_Trfase/lysoPLipase"/>
</dbReference>
<organism evidence="8 9">
    <name type="scientific">Baudoinia panamericana (strain UAMH 10762)</name>
    <name type="common">Angels' share fungus</name>
    <name type="synonym">Baudoinia compniacensis (strain UAMH 10762)</name>
    <dbReference type="NCBI Taxonomy" id="717646"/>
    <lineage>
        <taxon>Eukaryota</taxon>
        <taxon>Fungi</taxon>
        <taxon>Dikarya</taxon>
        <taxon>Ascomycota</taxon>
        <taxon>Pezizomycotina</taxon>
        <taxon>Dothideomycetes</taxon>
        <taxon>Dothideomycetidae</taxon>
        <taxon>Mycosphaerellales</taxon>
        <taxon>Teratosphaeriaceae</taxon>
        <taxon>Baudoinia</taxon>
    </lineage>
</organism>
<dbReference type="InterPro" id="IPR050301">
    <property type="entry name" value="NTE"/>
</dbReference>
<dbReference type="PANTHER" id="PTHR14226:SF10">
    <property type="entry name" value="TRIACYLGLYCEROL LIPASE 4-RELATED"/>
    <property type="match status" value="1"/>
</dbReference>
<feature type="domain" description="PNPLA" evidence="7">
    <location>
        <begin position="221"/>
        <end position="418"/>
    </location>
</feature>
<dbReference type="PANTHER" id="PTHR14226">
    <property type="entry name" value="NEUROPATHY TARGET ESTERASE/SWISS CHEESE D.MELANOGASTER"/>
    <property type="match status" value="1"/>
</dbReference>
<dbReference type="GO" id="GO:0004806">
    <property type="term" value="F:triacylglycerol lipase activity"/>
    <property type="evidence" value="ECO:0007669"/>
    <property type="project" value="EnsemblFungi"/>
</dbReference>
<comment type="caution">
    <text evidence="5">Lacks conserved residue(s) required for the propagation of feature annotation.</text>
</comment>
<dbReference type="OrthoDB" id="10049244at2759"/>
<sequence>MASLQRLLLYNKCNGGSEDLDERPRKRSRTSSAVPSSISAVTRSVGDTLEGLNSLFTGLRTYELGGQPDEGGIKQQVANEEANLVHAETYDKWKAAAIELDRLDGSDVWKEVTTSDDYNVHIVQTRLTDLKDALHSRDYDRMRYLVRTALTRDLGGMGNASLYKHSRIGTKRLIEDYIQTVSDVIDTIVYESGTGSLSGEHHRALHEELKRARQSFGRSALLLSGGGTLGMNHIGVVKALYEVNLLPRIISGASAGSIVAAVLGTKKNDELQGALEEFSKGDLDVFSAKDNPDGVWQIVQRFLRQGFWYDDSHLRRVMEDLLGDMTFLEAYNRSQRILNICVSTEGAYEMARLLNYVTAPHVIIVSAVCASCAVPSIFKASTLKAKDARTREITDWDLSQIRWIDGSVDNDLPITRLAEMFNVNHFIVSQVNPHVVPFLDRERGEGFASILGRDPPWLHSIANLAKGEALHRMHVLADLGIFPNAMNKARSVLGQRYVGDITIMPPISSTEVVQALTNPTEDFVKNASRNGERATWPKINLIKNRLAIELKLDSAI</sequence>
<dbReference type="Gene3D" id="3.40.1090.10">
    <property type="entry name" value="Cytosolic phospholipase A2 catalytic domain"/>
    <property type="match status" value="2"/>
</dbReference>
<evidence type="ECO:0000259" key="7">
    <source>
        <dbReference type="PROSITE" id="PS51635"/>
    </source>
</evidence>
<dbReference type="InterPro" id="IPR021771">
    <property type="entry name" value="Triacylglycerol_lipase_N"/>
</dbReference>
<accession>M2MSF1</accession>
<feature type="short sequence motif" description="GXGXXG" evidence="5">
    <location>
        <begin position="225"/>
        <end position="230"/>
    </location>
</feature>
<keyword evidence="2 5" id="KW-0378">Hydrolase</keyword>
<dbReference type="EMBL" id="KB445558">
    <property type="protein sequence ID" value="EMC94433.1"/>
    <property type="molecule type" value="Genomic_DNA"/>
</dbReference>
<feature type="short sequence motif" description="GXSXG" evidence="5">
    <location>
        <begin position="252"/>
        <end position="256"/>
    </location>
</feature>
<dbReference type="SUPFAM" id="SSF52151">
    <property type="entry name" value="FabD/lysophospholipase-like"/>
    <property type="match status" value="1"/>
</dbReference>
<gene>
    <name evidence="8" type="ORF">BAUCODRAFT_111313</name>
</gene>
<dbReference type="AlphaFoldDB" id="M2MSF1"/>
<keyword evidence="3 5" id="KW-0442">Lipid degradation</keyword>
<keyword evidence="4 5" id="KW-0443">Lipid metabolism</keyword>
<dbReference type="OMA" id="TRWILNI"/>
<evidence type="ECO:0000313" key="9">
    <source>
        <dbReference type="Proteomes" id="UP000011761"/>
    </source>
</evidence>
<dbReference type="HOGENOM" id="CLU_009031_5_1_1"/>
<dbReference type="Pfam" id="PF11815">
    <property type="entry name" value="DUF3336"/>
    <property type="match status" value="1"/>
</dbReference>